<gene>
    <name evidence="1" type="ORF">Theth_0102</name>
</gene>
<dbReference type="eggNOG" id="COG1905">
    <property type="taxonomic scope" value="Bacteria"/>
</dbReference>
<dbReference type="Gene3D" id="3.40.30.10">
    <property type="entry name" value="Glutaredoxin"/>
    <property type="match status" value="1"/>
</dbReference>
<keyword evidence="1" id="KW-0830">Ubiquinone</keyword>
<reference evidence="1 2" key="1">
    <citation type="submission" date="2010-11" db="EMBL/GenBank/DDBJ databases">
        <title>The complete genome of Thermotoga thermarum DSM 5069.</title>
        <authorList>
            <consortium name="US DOE Joint Genome Institute (JGI-PGF)"/>
            <person name="Lucas S."/>
            <person name="Copeland A."/>
            <person name="Lapidus A."/>
            <person name="Bruce D."/>
            <person name="Goodwin L."/>
            <person name="Pitluck S."/>
            <person name="Kyrpides N."/>
            <person name="Mavromatis K."/>
            <person name="Ivanova N."/>
            <person name="Zeytun A."/>
            <person name="Brettin T."/>
            <person name="Detter J.C."/>
            <person name="Tapia R."/>
            <person name="Han C."/>
            <person name="Land M."/>
            <person name="Hauser L."/>
            <person name="Markowitz V."/>
            <person name="Cheng J.-F."/>
            <person name="Hugenholtz P."/>
            <person name="Woyke T."/>
            <person name="Wu D."/>
            <person name="Spring S."/>
            <person name="Schroeder M."/>
            <person name="Brambilla E."/>
            <person name="Klenk H.-P."/>
            <person name="Eisen J.A."/>
        </authorList>
    </citation>
    <scope>NUCLEOTIDE SEQUENCE [LARGE SCALE GENOMIC DNA]</scope>
    <source>
        <strain evidence="1 2">DSM 5069</strain>
    </source>
</reference>
<dbReference type="InterPro" id="IPR036249">
    <property type="entry name" value="Thioredoxin-like_sf"/>
</dbReference>
<proteinExistence type="predicted"/>
<organism evidence="1 2">
    <name type="scientific">Pseudothermotoga thermarum DSM 5069</name>
    <dbReference type="NCBI Taxonomy" id="688269"/>
    <lineage>
        <taxon>Bacteria</taxon>
        <taxon>Thermotogati</taxon>
        <taxon>Thermotogota</taxon>
        <taxon>Thermotogae</taxon>
        <taxon>Thermotogales</taxon>
        <taxon>Thermotogaceae</taxon>
        <taxon>Pseudothermotoga</taxon>
    </lineage>
</organism>
<accession>F7YUM3</accession>
<dbReference type="Pfam" id="PF01257">
    <property type="entry name" value="2Fe-2S_thioredx"/>
    <property type="match status" value="1"/>
</dbReference>
<dbReference type="AlphaFoldDB" id="F7YUM3"/>
<protein>
    <submittedName>
        <fullName evidence="1">NADH:ubiquinone oxidoreductase 24 kD subunit-like protein</fullName>
    </submittedName>
</protein>
<dbReference type="CDD" id="cd02980">
    <property type="entry name" value="TRX_Fd_family"/>
    <property type="match status" value="1"/>
</dbReference>
<dbReference type="HOGENOM" id="CLU_177584_0_0_0"/>
<sequence>MVIKVCMGSSCHMKGAYKIVEKLKKFPNIKLYGALCMGNCSNGVNVEINGKLYSNITEENIEELIMKIMETEKSENNG</sequence>
<dbReference type="KEGG" id="tta:Theth_0102"/>
<dbReference type="EMBL" id="CP002351">
    <property type="protein sequence ID" value="AEH50208.1"/>
    <property type="molecule type" value="Genomic_DNA"/>
</dbReference>
<keyword evidence="2" id="KW-1185">Reference proteome</keyword>
<dbReference type="OrthoDB" id="9807975at2"/>
<dbReference type="PATRIC" id="fig|688269.3.peg.103"/>
<evidence type="ECO:0000313" key="1">
    <source>
        <dbReference type="EMBL" id="AEH50208.1"/>
    </source>
</evidence>
<dbReference type="SUPFAM" id="SSF52833">
    <property type="entry name" value="Thioredoxin-like"/>
    <property type="match status" value="1"/>
</dbReference>
<dbReference type="Proteomes" id="UP000006804">
    <property type="component" value="Chromosome"/>
</dbReference>
<name>F7YUM3_9THEM</name>
<evidence type="ECO:0000313" key="2">
    <source>
        <dbReference type="Proteomes" id="UP000006804"/>
    </source>
</evidence>
<dbReference type="STRING" id="688269.Theth_0102"/>